<proteinExistence type="predicted"/>
<evidence type="ECO:0000259" key="7">
    <source>
        <dbReference type="PROSITE" id="PS50850"/>
    </source>
</evidence>
<evidence type="ECO:0000256" key="1">
    <source>
        <dbReference type="ARBA" id="ARBA00004651"/>
    </source>
</evidence>
<feature type="transmembrane region" description="Helical" evidence="6">
    <location>
        <begin position="355"/>
        <end position="378"/>
    </location>
</feature>
<feature type="transmembrane region" description="Helical" evidence="6">
    <location>
        <begin position="215"/>
        <end position="237"/>
    </location>
</feature>
<dbReference type="InterPro" id="IPR011701">
    <property type="entry name" value="MFS"/>
</dbReference>
<dbReference type="Pfam" id="PF07690">
    <property type="entry name" value="MFS_1"/>
    <property type="match status" value="1"/>
</dbReference>
<feature type="transmembrane region" description="Helical" evidence="6">
    <location>
        <begin position="189"/>
        <end position="209"/>
    </location>
</feature>
<dbReference type="Gene3D" id="1.20.1720.10">
    <property type="entry name" value="Multidrug resistance protein D"/>
    <property type="match status" value="1"/>
</dbReference>
<dbReference type="EMBL" id="BAAAZR010000039">
    <property type="protein sequence ID" value="GAA3836850.1"/>
    <property type="molecule type" value="Genomic_DNA"/>
</dbReference>
<feature type="transmembrane region" description="Helical" evidence="6">
    <location>
        <begin position="72"/>
        <end position="91"/>
    </location>
</feature>
<dbReference type="InterPro" id="IPR036259">
    <property type="entry name" value="MFS_trans_sf"/>
</dbReference>
<feature type="transmembrane region" description="Helical" evidence="6">
    <location>
        <begin position="440"/>
        <end position="461"/>
    </location>
</feature>
<feature type="transmembrane region" description="Helical" evidence="6">
    <location>
        <begin position="258"/>
        <end position="280"/>
    </location>
</feature>
<reference evidence="9" key="1">
    <citation type="journal article" date="2019" name="Int. J. Syst. Evol. Microbiol.">
        <title>The Global Catalogue of Microorganisms (GCM) 10K type strain sequencing project: providing services to taxonomists for standard genome sequencing and annotation.</title>
        <authorList>
            <consortium name="The Broad Institute Genomics Platform"/>
            <consortium name="The Broad Institute Genome Sequencing Center for Infectious Disease"/>
            <person name="Wu L."/>
            <person name="Ma J."/>
        </authorList>
    </citation>
    <scope>NUCLEOTIDE SEQUENCE [LARGE SCALE GENOMIC DNA]</scope>
    <source>
        <strain evidence="9">JCM 16908</strain>
    </source>
</reference>
<dbReference type="Proteomes" id="UP001500888">
    <property type="component" value="Unassembled WGS sequence"/>
</dbReference>
<feature type="domain" description="Major facilitator superfamily (MFS) profile" evidence="7">
    <location>
        <begin position="6"/>
        <end position="466"/>
    </location>
</feature>
<dbReference type="InterPro" id="IPR020846">
    <property type="entry name" value="MFS_dom"/>
</dbReference>
<sequence length="466" mass="47699">MRSGTSIPPLALAGFTVSLVNTLPIPLLGTLPELLDTTQTHAYWTVTATLLVGAMSTPIAGRLGDMYGKRRVLLWCLGSLVAGSVVCGLAGSVSVLIAGRALQGCAAGALPVGLGIMRDRLLAGRRAHGFAAMSAAIGVGGTVGFPLAALMAEHADWHALFWLVAAIGLVNHLLVVFRVPDGGIRHGGRFDWAGAVTLSTGLVCTLLVLSKGQEWGWAGGATMATALVGTVTISWWARLQWQADEPLVNLRLLKDRAMLLATVATLLIGFAMFALALVIPRVLQSSRATGYGVELSMVEAGLVLAAAGLAMMLAAPVSVRVAARWRHRGTLLLGCGVVGAGYALVIPFPGRSDGLVIMGLVTAGVVVGVGLGLAFFAMPAIVAERSPAAEIAAANGLNALIRQLGAALCSALTSAVYANLSIRLPAGDGSQLVFPSRDGLTVALLAACAACALAASATALIPRDTR</sequence>
<feature type="transmembrane region" description="Helical" evidence="6">
    <location>
        <begin position="300"/>
        <end position="319"/>
    </location>
</feature>
<protein>
    <submittedName>
        <fullName evidence="8">MFS transporter</fullName>
    </submittedName>
</protein>
<evidence type="ECO:0000256" key="6">
    <source>
        <dbReference type="SAM" id="Phobius"/>
    </source>
</evidence>
<accession>A0ABP7J7Z3</accession>
<evidence type="ECO:0000256" key="2">
    <source>
        <dbReference type="ARBA" id="ARBA00022448"/>
    </source>
</evidence>
<comment type="caution">
    <text evidence="8">The sequence shown here is derived from an EMBL/GenBank/DDBJ whole genome shotgun (WGS) entry which is preliminary data.</text>
</comment>
<keyword evidence="5 6" id="KW-0472">Membrane</keyword>
<feature type="transmembrane region" description="Helical" evidence="6">
    <location>
        <begin position="97"/>
        <end position="117"/>
    </location>
</feature>
<dbReference type="Gene3D" id="1.20.1250.20">
    <property type="entry name" value="MFS general substrate transporter like domains"/>
    <property type="match status" value="1"/>
</dbReference>
<name>A0ABP7J7Z3_9ACTN</name>
<gene>
    <name evidence="8" type="ORF">GCM10022226_68510</name>
</gene>
<feature type="transmembrane region" description="Helical" evidence="6">
    <location>
        <begin position="399"/>
        <end position="420"/>
    </location>
</feature>
<dbReference type="PANTHER" id="PTHR42718:SF9">
    <property type="entry name" value="MAJOR FACILITATOR SUPERFAMILY MULTIDRUG TRANSPORTER MFSC"/>
    <property type="match status" value="1"/>
</dbReference>
<organism evidence="8 9">
    <name type="scientific">Sphaerisporangium flaviroseum</name>
    <dbReference type="NCBI Taxonomy" id="509199"/>
    <lineage>
        <taxon>Bacteria</taxon>
        <taxon>Bacillati</taxon>
        <taxon>Actinomycetota</taxon>
        <taxon>Actinomycetes</taxon>
        <taxon>Streptosporangiales</taxon>
        <taxon>Streptosporangiaceae</taxon>
        <taxon>Sphaerisporangium</taxon>
    </lineage>
</organism>
<evidence type="ECO:0000313" key="8">
    <source>
        <dbReference type="EMBL" id="GAA3836850.1"/>
    </source>
</evidence>
<feature type="transmembrane region" description="Helical" evidence="6">
    <location>
        <begin position="129"/>
        <end position="151"/>
    </location>
</feature>
<dbReference type="SUPFAM" id="SSF103473">
    <property type="entry name" value="MFS general substrate transporter"/>
    <property type="match status" value="1"/>
</dbReference>
<evidence type="ECO:0000256" key="3">
    <source>
        <dbReference type="ARBA" id="ARBA00022692"/>
    </source>
</evidence>
<comment type="subcellular location">
    <subcellularLocation>
        <location evidence="1">Cell membrane</location>
        <topology evidence="1">Multi-pass membrane protein</topology>
    </subcellularLocation>
</comment>
<evidence type="ECO:0000313" key="9">
    <source>
        <dbReference type="Proteomes" id="UP001500888"/>
    </source>
</evidence>
<keyword evidence="9" id="KW-1185">Reference proteome</keyword>
<feature type="transmembrane region" description="Helical" evidence="6">
    <location>
        <begin position="157"/>
        <end position="177"/>
    </location>
</feature>
<evidence type="ECO:0000256" key="4">
    <source>
        <dbReference type="ARBA" id="ARBA00022989"/>
    </source>
</evidence>
<feature type="transmembrane region" description="Helical" evidence="6">
    <location>
        <begin position="41"/>
        <end position="60"/>
    </location>
</feature>
<keyword evidence="3 6" id="KW-0812">Transmembrane</keyword>
<feature type="transmembrane region" description="Helical" evidence="6">
    <location>
        <begin position="331"/>
        <end position="349"/>
    </location>
</feature>
<keyword evidence="4 6" id="KW-1133">Transmembrane helix</keyword>
<dbReference type="PANTHER" id="PTHR42718">
    <property type="entry name" value="MAJOR FACILITATOR SUPERFAMILY MULTIDRUG TRANSPORTER MFSC"/>
    <property type="match status" value="1"/>
</dbReference>
<evidence type="ECO:0000256" key="5">
    <source>
        <dbReference type="ARBA" id="ARBA00023136"/>
    </source>
</evidence>
<dbReference type="PROSITE" id="PS50850">
    <property type="entry name" value="MFS"/>
    <property type="match status" value="1"/>
</dbReference>
<keyword evidence="2" id="KW-0813">Transport</keyword>